<evidence type="ECO:0000256" key="7">
    <source>
        <dbReference type="ARBA" id="ARBA00023180"/>
    </source>
</evidence>
<evidence type="ECO:0000256" key="5">
    <source>
        <dbReference type="ARBA" id="ARBA00022989"/>
    </source>
</evidence>
<dbReference type="PANTHER" id="PTHR31361">
    <property type="entry name" value="BETA-GLUCAN SYNTHESIS-ASSOCIATED PROTEIN KRE6-RELATED"/>
    <property type="match status" value="1"/>
</dbReference>
<keyword evidence="4" id="KW-0735">Signal-anchor</keyword>
<dbReference type="PROSITE" id="PS51762">
    <property type="entry name" value="GH16_2"/>
    <property type="match status" value="1"/>
</dbReference>
<name>A0A8H7XYR3_PSICU</name>
<dbReference type="Pfam" id="PF03935">
    <property type="entry name" value="SKN1_KRE6_Sbg1"/>
    <property type="match status" value="1"/>
</dbReference>
<dbReference type="PANTHER" id="PTHR31361:SF1">
    <property type="entry name" value="BETA-GLUCAN SYNTHESIS-ASSOCIATED PROTEIN KRE6-RELATED"/>
    <property type="match status" value="1"/>
</dbReference>
<feature type="domain" description="GH16" evidence="10">
    <location>
        <begin position="183"/>
        <end position="557"/>
    </location>
</feature>
<keyword evidence="3" id="KW-0812">Transmembrane</keyword>
<organism evidence="11">
    <name type="scientific">Psilocybe cubensis</name>
    <name type="common">Psychedelic mushroom</name>
    <name type="synonym">Stropharia cubensis</name>
    <dbReference type="NCBI Taxonomy" id="181762"/>
    <lineage>
        <taxon>Eukaryota</taxon>
        <taxon>Fungi</taxon>
        <taxon>Dikarya</taxon>
        <taxon>Basidiomycota</taxon>
        <taxon>Agaricomycotina</taxon>
        <taxon>Agaricomycetes</taxon>
        <taxon>Agaricomycetidae</taxon>
        <taxon>Agaricales</taxon>
        <taxon>Agaricineae</taxon>
        <taxon>Strophariaceae</taxon>
        <taxon>Psilocybe</taxon>
    </lineage>
</organism>
<evidence type="ECO:0000256" key="4">
    <source>
        <dbReference type="ARBA" id="ARBA00022968"/>
    </source>
</evidence>
<evidence type="ECO:0000256" key="8">
    <source>
        <dbReference type="ARBA" id="ARBA00023316"/>
    </source>
</evidence>
<dbReference type="GO" id="GO:0031505">
    <property type="term" value="P:fungal-type cell wall organization"/>
    <property type="evidence" value="ECO:0007669"/>
    <property type="project" value="TreeGrafter"/>
</dbReference>
<dbReference type="Gene3D" id="2.60.120.200">
    <property type="match status" value="2"/>
</dbReference>
<keyword evidence="5" id="KW-1133">Transmembrane helix</keyword>
<evidence type="ECO:0000256" key="3">
    <source>
        <dbReference type="ARBA" id="ARBA00022692"/>
    </source>
</evidence>
<sequence>MSRAPFGGQNHSAQNLLPTAGRPNVNAPRSNPPPVINQFSRQAKRNSSSTTHSSPSESNHGRFSTGHPPSLSDKFSLSPAPSQWGTPLLMNASEPDDYLHNPDPRRDRKNDSGGSIFTARGLANLGCLTLLAVGCYPIITHYTEKKQTTQGGFNLGGTNASGQVPELPGNYGLIDKDTPKEAYTWPSYIDGEDLVLVFSDEFNRDGRTFYPGEDPFWEAVDLHYWGTKNLEWYDPSQATTKGGNLELRMDLTPDRSVNHNMLYKSGMIQTWNKFCFTGGLLITNVQLPGSSDVSGFWPAVWSMGNLGRAGYGASLEGLWPYSYDECDVGTLPNQTYPGERRPLAAVTNGDPEVGGELSYLPGQRLSACTCPGESHPGPMRKDGSYVGRAAPEIDVIEATVTEGIGHVSLSAQWAPFNARYQFLNQNTSASFDDPRRTVLNSYQGGRYQQTTSGLSLTNPNCYEIPGTCFALYGFEYKPGFDDAYITWINEVRAWTIRSEALLPDTEVEIGRRLVPVEPMYLIANLGISEGFGEIDVGLQLPAIMKVDYIRVYQRKDEINVGCDPKDFPTAKYIETYKEAYTNPNLTVWADYKQPWPKNRMDPGGCT</sequence>
<feature type="compositionally biased region" description="Polar residues" evidence="9">
    <location>
        <begin position="73"/>
        <end position="85"/>
    </location>
</feature>
<evidence type="ECO:0000256" key="2">
    <source>
        <dbReference type="ARBA" id="ARBA00010962"/>
    </source>
</evidence>
<feature type="compositionally biased region" description="Basic and acidic residues" evidence="9">
    <location>
        <begin position="97"/>
        <end position="111"/>
    </location>
</feature>
<accession>A0A8H7XYR3</accession>
<evidence type="ECO:0000256" key="1">
    <source>
        <dbReference type="ARBA" id="ARBA00004606"/>
    </source>
</evidence>
<dbReference type="GO" id="GO:0005886">
    <property type="term" value="C:plasma membrane"/>
    <property type="evidence" value="ECO:0007669"/>
    <property type="project" value="TreeGrafter"/>
</dbReference>
<keyword evidence="6" id="KW-0472">Membrane</keyword>
<evidence type="ECO:0000256" key="9">
    <source>
        <dbReference type="SAM" id="MobiDB-lite"/>
    </source>
</evidence>
<dbReference type="GO" id="GO:0015926">
    <property type="term" value="F:glucosidase activity"/>
    <property type="evidence" value="ECO:0007669"/>
    <property type="project" value="TreeGrafter"/>
</dbReference>
<reference evidence="11" key="1">
    <citation type="submission" date="2021-02" db="EMBL/GenBank/DDBJ databases">
        <title>Psilocybe cubensis genome.</title>
        <authorList>
            <person name="Mckernan K.J."/>
            <person name="Crawford S."/>
            <person name="Trippe A."/>
            <person name="Kane L.T."/>
            <person name="Mclaughlin S."/>
        </authorList>
    </citation>
    <scope>NUCLEOTIDE SEQUENCE [LARGE SCALE GENOMIC DNA]</scope>
    <source>
        <strain evidence="11">MGC-MH-2018</strain>
    </source>
</reference>
<keyword evidence="8" id="KW-0961">Cell wall biogenesis/degradation</keyword>
<gene>
    <name evidence="11" type="ORF">JR316_006653</name>
</gene>
<proteinExistence type="inferred from homology"/>
<comment type="subcellular location">
    <subcellularLocation>
        <location evidence="1">Membrane</location>
        <topology evidence="1">Single-pass type II membrane protein</topology>
    </subcellularLocation>
</comment>
<evidence type="ECO:0000256" key="6">
    <source>
        <dbReference type="ARBA" id="ARBA00023136"/>
    </source>
</evidence>
<dbReference type="InterPro" id="IPR005629">
    <property type="entry name" value="Skn1/Kre6/Sbg1"/>
</dbReference>
<comment type="caution">
    <text evidence="11">The sequence shown here is derived from an EMBL/GenBank/DDBJ whole genome shotgun (WGS) entry which is preliminary data.</text>
</comment>
<protein>
    <recommendedName>
        <fullName evidence="10">GH16 domain-containing protein</fullName>
    </recommendedName>
</protein>
<evidence type="ECO:0000259" key="10">
    <source>
        <dbReference type="PROSITE" id="PS51762"/>
    </source>
</evidence>
<dbReference type="InterPro" id="IPR000757">
    <property type="entry name" value="Beta-glucanase-like"/>
</dbReference>
<keyword evidence="7" id="KW-0325">Glycoprotein</keyword>
<dbReference type="SUPFAM" id="SSF49899">
    <property type="entry name" value="Concanavalin A-like lectins/glucanases"/>
    <property type="match status" value="1"/>
</dbReference>
<dbReference type="GO" id="GO:0006078">
    <property type="term" value="P:(1-&gt;6)-beta-D-glucan biosynthetic process"/>
    <property type="evidence" value="ECO:0007669"/>
    <property type="project" value="TreeGrafter"/>
</dbReference>
<feature type="region of interest" description="Disordered" evidence="9">
    <location>
        <begin position="1"/>
        <end position="112"/>
    </location>
</feature>
<dbReference type="EMBL" id="JAFIQS010000006">
    <property type="protein sequence ID" value="KAG5168060.1"/>
    <property type="molecule type" value="Genomic_DNA"/>
</dbReference>
<dbReference type="GO" id="GO:0005789">
    <property type="term" value="C:endoplasmic reticulum membrane"/>
    <property type="evidence" value="ECO:0007669"/>
    <property type="project" value="TreeGrafter"/>
</dbReference>
<evidence type="ECO:0000313" key="11">
    <source>
        <dbReference type="EMBL" id="KAG5168060.1"/>
    </source>
</evidence>
<feature type="compositionally biased region" description="Low complexity" evidence="9">
    <location>
        <begin position="46"/>
        <end position="58"/>
    </location>
</feature>
<dbReference type="InterPro" id="IPR013320">
    <property type="entry name" value="ConA-like_dom_sf"/>
</dbReference>
<dbReference type="AlphaFoldDB" id="A0A8H7XYR3"/>
<comment type="similarity">
    <text evidence="2">Belongs to the SKN1/KRE6 family.</text>
</comment>